<dbReference type="CDD" id="cd04334">
    <property type="entry name" value="ProRS-INS"/>
    <property type="match status" value="1"/>
</dbReference>
<dbReference type="AlphaFoldDB" id="A0A1I1A9Z7"/>
<keyword evidence="2" id="KW-0067">ATP-binding</keyword>
<dbReference type="RefSeq" id="WP_090042572.1">
    <property type="nucleotide sequence ID" value="NZ_FOKI01000032.1"/>
</dbReference>
<dbReference type="GO" id="GO:0002161">
    <property type="term" value="F:aminoacyl-tRNA deacylase activity"/>
    <property type="evidence" value="ECO:0007669"/>
    <property type="project" value="InterPro"/>
</dbReference>
<protein>
    <submittedName>
        <fullName evidence="6">Prolyl-tRNA synthetase</fullName>
    </submittedName>
</protein>
<dbReference type="InterPro" id="IPR036754">
    <property type="entry name" value="YbaK/aa-tRNA-synt-asso_dom_sf"/>
</dbReference>
<dbReference type="Proteomes" id="UP000198619">
    <property type="component" value="Unassembled WGS sequence"/>
</dbReference>
<dbReference type="InterPro" id="IPR050062">
    <property type="entry name" value="Pro-tRNA_synthetase"/>
</dbReference>
<dbReference type="InterPro" id="IPR004154">
    <property type="entry name" value="Anticodon-bd"/>
</dbReference>
<dbReference type="SUPFAM" id="SSF55826">
    <property type="entry name" value="YbaK/ProRS associated domain"/>
    <property type="match status" value="1"/>
</dbReference>
<evidence type="ECO:0000313" key="6">
    <source>
        <dbReference type="EMBL" id="SFB34757.1"/>
    </source>
</evidence>
<proteinExistence type="predicted"/>
<dbReference type="Gene3D" id="3.40.50.800">
    <property type="entry name" value="Anticodon-binding domain"/>
    <property type="match status" value="1"/>
</dbReference>
<dbReference type="PANTHER" id="PTHR42753">
    <property type="entry name" value="MITOCHONDRIAL RIBOSOME PROTEIN L39/PROLYL-TRNA LIGASE FAMILY MEMBER"/>
    <property type="match status" value="1"/>
</dbReference>
<reference evidence="6 7" key="1">
    <citation type="submission" date="2016-10" db="EMBL/GenBank/DDBJ databases">
        <authorList>
            <person name="de Groot N.N."/>
        </authorList>
    </citation>
    <scope>NUCLEOTIDE SEQUENCE [LARGE SCALE GENOMIC DNA]</scope>
    <source>
        <strain evidence="6 7">DSM 12271</strain>
    </source>
</reference>
<dbReference type="InterPro" id="IPR036621">
    <property type="entry name" value="Anticodon-bd_dom_sf"/>
</dbReference>
<dbReference type="InterPro" id="IPR007214">
    <property type="entry name" value="YbaK/aa-tRNA-synth-assoc-dom"/>
</dbReference>
<dbReference type="OrthoDB" id="9809052at2"/>
<name>A0A1I1A9Z7_9CLOT</name>
<dbReference type="Pfam" id="PF03129">
    <property type="entry name" value="HGTP_anticodon"/>
    <property type="match status" value="1"/>
</dbReference>
<evidence type="ECO:0000313" key="7">
    <source>
        <dbReference type="Proteomes" id="UP000198619"/>
    </source>
</evidence>
<dbReference type="CDD" id="cd00861">
    <property type="entry name" value="ProRS_anticodon_short"/>
    <property type="match status" value="1"/>
</dbReference>
<dbReference type="GO" id="GO:0005524">
    <property type="term" value="F:ATP binding"/>
    <property type="evidence" value="ECO:0007669"/>
    <property type="project" value="UniProtKB-KW"/>
</dbReference>
<keyword evidence="1" id="KW-0963">Cytoplasm</keyword>
<organism evidence="6 7">
    <name type="scientific">Clostridium frigidicarnis</name>
    <dbReference type="NCBI Taxonomy" id="84698"/>
    <lineage>
        <taxon>Bacteria</taxon>
        <taxon>Bacillati</taxon>
        <taxon>Bacillota</taxon>
        <taxon>Clostridia</taxon>
        <taxon>Eubacteriales</taxon>
        <taxon>Clostridiaceae</taxon>
        <taxon>Clostridium</taxon>
    </lineage>
</organism>
<keyword evidence="3 6" id="KW-0030">Aminoacyl-tRNA synthetase</keyword>
<evidence type="ECO:0000256" key="1">
    <source>
        <dbReference type="ARBA" id="ARBA00022490"/>
    </source>
</evidence>
<evidence type="ECO:0000259" key="4">
    <source>
        <dbReference type="Pfam" id="PF03129"/>
    </source>
</evidence>
<accession>A0A1I1A9Z7</accession>
<dbReference type="EMBL" id="FOKI01000032">
    <property type="protein sequence ID" value="SFB34757.1"/>
    <property type="molecule type" value="Genomic_DNA"/>
</dbReference>
<keyword evidence="7" id="KW-1185">Reference proteome</keyword>
<dbReference type="PANTHER" id="PTHR42753:SF2">
    <property type="entry name" value="PROLINE--TRNA LIGASE"/>
    <property type="match status" value="1"/>
</dbReference>
<dbReference type="Pfam" id="PF04073">
    <property type="entry name" value="tRNA_edit"/>
    <property type="match status" value="1"/>
</dbReference>
<dbReference type="GO" id="GO:0004827">
    <property type="term" value="F:proline-tRNA ligase activity"/>
    <property type="evidence" value="ECO:0007669"/>
    <property type="project" value="TreeGrafter"/>
</dbReference>
<dbReference type="GO" id="GO:0006433">
    <property type="term" value="P:prolyl-tRNA aminoacylation"/>
    <property type="evidence" value="ECO:0007669"/>
    <property type="project" value="TreeGrafter"/>
</dbReference>
<dbReference type="SUPFAM" id="SSF52954">
    <property type="entry name" value="Class II aaRS ABD-related"/>
    <property type="match status" value="1"/>
</dbReference>
<evidence type="ECO:0000256" key="2">
    <source>
        <dbReference type="ARBA" id="ARBA00022840"/>
    </source>
</evidence>
<gene>
    <name evidence="6" type="ORF">SAMN04488528_10329</name>
</gene>
<dbReference type="Gene3D" id="3.90.960.10">
    <property type="entry name" value="YbaK/aminoacyl-tRNA synthetase-associated domain"/>
    <property type="match status" value="1"/>
</dbReference>
<dbReference type="InterPro" id="IPR044140">
    <property type="entry name" value="ProRS_anticodon_short"/>
</dbReference>
<evidence type="ECO:0000256" key="3">
    <source>
        <dbReference type="ARBA" id="ARBA00023146"/>
    </source>
</evidence>
<keyword evidence="3 6" id="KW-0436">Ligase</keyword>
<dbReference type="GO" id="GO:0140096">
    <property type="term" value="F:catalytic activity, acting on a protein"/>
    <property type="evidence" value="ECO:0007669"/>
    <property type="project" value="UniProtKB-ARBA"/>
</dbReference>
<feature type="domain" description="Anticodon-binding" evidence="4">
    <location>
        <begin position="423"/>
        <end position="510"/>
    </location>
</feature>
<dbReference type="Gene3D" id="3.30.930.10">
    <property type="entry name" value="Bira Bifunctional Protein, Domain 2"/>
    <property type="match status" value="1"/>
</dbReference>
<dbReference type="SUPFAM" id="SSF55681">
    <property type="entry name" value="Class II aaRS and biotin synthetases"/>
    <property type="match status" value="1"/>
</dbReference>
<dbReference type="STRING" id="84698.SAMN04488528_10329"/>
<feature type="domain" description="YbaK/aminoacyl-tRNA synthetase-associated" evidence="5">
    <location>
        <begin position="212"/>
        <end position="325"/>
    </location>
</feature>
<dbReference type="InterPro" id="IPR045864">
    <property type="entry name" value="aa-tRNA-synth_II/BPL/LPL"/>
</dbReference>
<keyword evidence="2" id="KW-0547">Nucleotide-binding</keyword>
<dbReference type="GO" id="GO:0016740">
    <property type="term" value="F:transferase activity"/>
    <property type="evidence" value="ECO:0007669"/>
    <property type="project" value="UniProtKB-ARBA"/>
</dbReference>
<evidence type="ECO:0000259" key="5">
    <source>
        <dbReference type="Pfam" id="PF04073"/>
    </source>
</evidence>
<sequence length="516" mass="58546">MKLTNMFLGTLREAPAEATKDAESYKLMLRGGIIRKHNQGEYNLLPLGMDVYDNLIDIISNGFNNQGFLRSESEIEDLSIDIKTYKQFPMGFYSVKDESTNEKPKYGLMKSKKFKNIQGFSLHRDLEELDKEYKNMECEFNTIFNQLNIPNELVFGYCYDGEESKKIITKCELGDELVVECTCCNYKASMDSADSLIDDSDEKEKDTNIIYTPNIKSIDDLANFFKISSENIVKTLIYKLQDEVIAVLIRGHRELDENKLKKFLKSSKIEMADVDVVENATNADVGFAGPIGIEVNRILVDKEVTKMTNFIVGANKTDHHIKNVNYGKDFKGEVGNFRKIVDYDKCPKCGNNISIKPCFTLATLKKSKDSKILSYDEEDGKTTNPYIASYKIGVTRNMAITAEYNRDENGIKWPVSVTPYHVVVVVAVGKNQQQITEGEKIYKSLLQKGIRVLFDDREDRAGAKFKDCDLIGSPFRITVGKKISEGLVELKKRTDDDFSVVTIDDAIETICKNFNN</sequence>